<organism evidence="2 3">
    <name type="scientific">Pseudomonas lutea</name>
    <dbReference type="NCBI Taxonomy" id="243924"/>
    <lineage>
        <taxon>Bacteria</taxon>
        <taxon>Pseudomonadati</taxon>
        <taxon>Pseudomonadota</taxon>
        <taxon>Gammaproteobacteria</taxon>
        <taxon>Pseudomonadales</taxon>
        <taxon>Pseudomonadaceae</taxon>
        <taxon>Pseudomonas</taxon>
    </lineage>
</organism>
<dbReference type="OrthoDB" id="7019385at2"/>
<evidence type="ECO:0000256" key="1">
    <source>
        <dbReference type="SAM" id="MobiDB-lite"/>
    </source>
</evidence>
<sequence length="116" mass="12796">MNTELTEEEMRRALFGDAEVSPPAAPEPAPAPAVTKEPDPEVIIEPPAKPVAKKKVAKAFTPRLRVTLRVGNVFEGETQEFLHEADTLSTLLAEQEATKLARKKFKYVEVVSVKPM</sequence>
<evidence type="ECO:0000313" key="3">
    <source>
        <dbReference type="Proteomes" id="UP000029719"/>
    </source>
</evidence>
<evidence type="ECO:0000313" key="2">
    <source>
        <dbReference type="EMBL" id="KGF65150.1"/>
    </source>
</evidence>
<dbReference type="EMBL" id="JRMB01000001">
    <property type="protein sequence ID" value="KGF65150.1"/>
    <property type="molecule type" value="Genomic_DNA"/>
</dbReference>
<dbReference type="Proteomes" id="UP000029719">
    <property type="component" value="Unassembled WGS sequence"/>
</dbReference>
<dbReference type="AlphaFoldDB" id="A0A9X0EG24"/>
<feature type="region of interest" description="Disordered" evidence="1">
    <location>
        <begin position="1"/>
        <end position="38"/>
    </location>
</feature>
<dbReference type="RefSeq" id="WP_037010133.1">
    <property type="nucleotide sequence ID" value="NZ_JRMB01000001.1"/>
</dbReference>
<reference evidence="2 3" key="1">
    <citation type="submission" date="2014-09" db="EMBL/GenBank/DDBJ databases">
        <title>Genome sequence of Pseudomonas lutea strain DSM 17257T.</title>
        <authorList>
            <person name="Kwak Y."/>
            <person name="Shin J.-H."/>
        </authorList>
    </citation>
    <scope>NUCLEOTIDE SEQUENCE [LARGE SCALE GENOMIC DNA]</scope>
    <source>
        <strain evidence="2 3">DSM 17257</strain>
    </source>
</reference>
<comment type="caution">
    <text evidence="2">The sequence shown here is derived from an EMBL/GenBank/DDBJ whole genome shotgun (WGS) entry which is preliminary data.</text>
</comment>
<accession>A0A9X0EG24</accession>
<protein>
    <submittedName>
        <fullName evidence="2">Uncharacterized protein</fullName>
    </submittedName>
</protein>
<proteinExistence type="predicted"/>
<gene>
    <name evidence="2" type="ORF">LT42_04120</name>
</gene>
<name>A0A9X0EG24_9PSED</name>